<name>A0ABR1RCE2_9PEZI</name>
<keyword evidence="1" id="KW-0812">Transmembrane</keyword>
<accession>A0ABR1RCE2</accession>
<sequence>MAGSPLNRHTQSLFTSSVLYKLARQISMVSISSATWPTAALSLGAAGLFAALIVLVNSSFTAQSRSDQKRHLEGIHKLDANAMLSVLRIVQAVLATISTTAINQSFELIQWARTSHPRGISYTSFLAISPTTGPWGMFLLTMTPLARINLSSKLWVILRGAGITKLTAIPRALLSVMIWLSSVVLFFNTEIATIYDTALTYDVTAGVGPFNSSLVQPYLDKINSLDPNYQYGVLPYNDFTVAYNLVTNPTYATSSHPIQCENTLYTDCFSYLLSGGIVMTTPWPPRSDLDYPLIRLENVPSIQIEFQKPHDNEFADTECDLFRGPGGQTVAFCVARVQVGIGTWKAGLFLCSNNTDTAACLRTTPTPNITTTLTFFERQATIITGRSNFSITSTDSLTPPIPMTREGPDGGLDLLHWLLNATDAAIPWPSSILENFWVSWRELQKSPVGTLTHSFQSILAFPLWLFNANNYGNPALREEDMVPGLPRQFYTEAAVVRPYTKISFSRGMFNLFNTLQAAGLAFVWGVLLWLWIGFRGGLPMTVSSFPLFDAAFKTQVDAVARQPKILRADGAELMDIMMGCTAKVKSS</sequence>
<organism evidence="2 3">
    <name type="scientific">Apiospora marii</name>
    <dbReference type="NCBI Taxonomy" id="335849"/>
    <lineage>
        <taxon>Eukaryota</taxon>
        <taxon>Fungi</taxon>
        <taxon>Dikarya</taxon>
        <taxon>Ascomycota</taxon>
        <taxon>Pezizomycotina</taxon>
        <taxon>Sordariomycetes</taxon>
        <taxon>Xylariomycetidae</taxon>
        <taxon>Amphisphaeriales</taxon>
        <taxon>Apiosporaceae</taxon>
        <taxon>Apiospora</taxon>
    </lineage>
</organism>
<feature type="transmembrane region" description="Helical" evidence="1">
    <location>
        <begin position="166"/>
        <end position="187"/>
    </location>
</feature>
<reference evidence="2 3" key="1">
    <citation type="submission" date="2023-01" db="EMBL/GenBank/DDBJ databases">
        <title>Analysis of 21 Apiospora genomes using comparative genomics revels a genus with tremendous synthesis potential of carbohydrate active enzymes and secondary metabolites.</title>
        <authorList>
            <person name="Sorensen T."/>
        </authorList>
    </citation>
    <scope>NUCLEOTIDE SEQUENCE [LARGE SCALE GENOMIC DNA]</scope>
    <source>
        <strain evidence="2 3">CBS 20057</strain>
    </source>
</reference>
<protein>
    <submittedName>
        <fullName evidence="2">Uncharacterized protein</fullName>
    </submittedName>
</protein>
<feature type="transmembrane region" description="Helical" evidence="1">
    <location>
        <begin position="511"/>
        <end position="532"/>
    </location>
</feature>
<feature type="transmembrane region" description="Helical" evidence="1">
    <location>
        <begin position="122"/>
        <end position="145"/>
    </location>
</feature>
<dbReference type="Proteomes" id="UP001396898">
    <property type="component" value="Unassembled WGS sequence"/>
</dbReference>
<dbReference type="EMBL" id="JAQQWI010000016">
    <property type="protein sequence ID" value="KAK8008211.1"/>
    <property type="molecule type" value="Genomic_DNA"/>
</dbReference>
<evidence type="ECO:0000313" key="3">
    <source>
        <dbReference type="Proteomes" id="UP001396898"/>
    </source>
</evidence>
<gene>
    <name evidence="2" type="ORF">PG991_010762</name>
</gene>
<proteinExistence type="predicted"/>
<evidence type="ECO:0000313" key="2">
    <source>
        <dbReference type="EMBL" id="KAK8008211.1"/>
    </source>
</evidence>
<keyword evidence="1" id="KW-0472">Membrane</keyword>
<comment type="caution">
    <text evidence="2">The sequence shown here is derived from an EMBL/GenBank/DDBJ whole genome shotgun (WGS) entry which is preliminary data.</text>
</comment>
<keyword evidence="1" id="KW-1133">Transmembrane helix</keyword>
<keyword evidence="3" id="KW-1185">Reference proteome</keyword>
<feature type="transmembrane region" description="Helical" evidence="1">
    <location>
        <begin position="39"/>
        <end position="60"/>
    </location>
</feature>
<evidence type="ECO:0000256" key="1">
    <source>
        <dbReference type="SAM" id="Phobius"/>
    </source>
</evidence>